<dbReference type="Pfam" id="PF02609">
    <property type="entry name" value="Exonuc_VII_S"/>
    <property type="match status" value="1"/>
</dbReference>
<dbReference type="NCBIfam" id="NF002139">
    <property type="entry name" value="PRK00977.1-3"/>
    <property type="match status" value="1"/>
</dbReference>
<dbReference type="AlphaFoldDB" id="A0A2W5PZA6"/>
<accession>A0A2W5PZA6</accession>
<evidence type="ECO:0000256" key="5">
    <source>
        <dbReference type="ARBA" id="ARBA00022839"/>
    </source>
</evidence>
<evidence type="ECO:0000256" key="1">
    <source>
        <dbReference type="ARBA" id="ARBA00009998"/>
    </source>
</evidence>
<keyword evidence="4 6" id="KW-0378">Hydrolase</keyword>
<dbReference type="NCBIfam" id="TIGR01280">
    <property type="entry name" value="xseB"/>
    <property type="match status" value="1"/>
</dbReference>
<keyword evidence="5 6" id="KW-0269">Exonuclease</keyword>
<dbReference type="GO" id="GO:0006308">
    <property type="term" value="P:DNA catabolic process"/>
    <property type="evidence" value="ECO:0007669"/>
    <property type="project" value="UniProtKB-UniRule"/>
</dbReference>
<reference evidence="7 8" key="1">
    <citation type="submission" date="2017-08" db="EMBL/GenBank/DDBJ databases">
        <title>Infants hospitalized years apart are colonized by the same room-sourced microbial strains.</title>
        <authorList>
            <person name="Brooks B."/>
            <person name="Olm M.R."/>
            <person name="Firek B.A."/>
            <person name="Baker R."/>
            <person name="Thomas B.C."/>
            <person name="Morowitz M.J."/>
            <person name="Banfield J.F."/>
        </authorList>
    </citation>
    <scope>NUCLEOTIDE SEQUENCE [LARGE SCALE GENOMIC DNA]</scope>
    <source>
        <strain evidence="7">S2_005_002_R2_34</strain>
    </source>
</reference>
<comment type="similarity">
    <text evidence="1 6">Belongs to the XseB family.</text>
</comment>
<dbReference type="GO" id="GO:0009318">
    <property type="term" value="C:exodeoxyribonuclease VII complex"/>
    <property type="evidence" value="ECO:0007669"/>
    <property type="project" value="UniProtKB-UniRule"/>
</dbReference>
<dbReference type="InterPro" id="IPR003761">
    <property type="entry name" value="Exonuc_VII_S"/>
</dbReference>
<comment type="caution">
    <text evidence="7">The sequence shown here is derived from an EMBL/GenBank/DDBJ whole genome shotgun (WGS) entry which is preliminary data.</text>
</comment>
<sequence>MAGGTAARTVAEMSFEEALRELETVVARLESGEATLEDSITLYARGAELRAHCEAKLKAAEARVAEITQGPDGAVSARAVDIS</sequence>
<dbReference type="SUPFAM" id="SSF116842">
    <property type="entry name" value="XseB-like"/>
    <property type="match status" value="1"/>
</dbReference>
<name>A0A2W5PZA6_RHOSU</name>
<keyword evidence="2 6" id="KW-0963">Cytoplasm</keyword>
<dbReference type="GO" id="GO:0008855">
    <property type="term" value="F:exodeoxyribonuclease VII activity"/>
    <property type="evidence" value="ECO:0007669"/>
    <property type="project" value="UniProtKB-UniRule"/>
</dbReference>
<dbReference type="InterPro" id="IPR037004">
    <property type="entry name" value="Exonuc_VII_ssu_sf"/>
</dbReference>
<evidence type="ECO:0000256" key="3">
    <source>
        <dbReference type="ARBA" id="ARBA00022722"/>
    </source>
</evidence>
<comment type="subcellular location">
    <subcellularLocation>
        <location evidence="6">Cytoplasm</location>
    </subcellularLocation>
</comment>
<evidence type="ECO:0000256" key="4">
    <source>
        <dbReference type="ARBA" id="ARBA00022801"/>
    </source>
</evidence>
<evidence type="ECO:0000256" key="2">
    <source>
        <dbReference type="ARBA" id="ARBA00022490"/>
    </source>
</evidence>
<dbReference type="Gene3D" id="1.10.287.1040">
    <property type="entry name" value="Exonuclease VII, small subunit"/>
    <property type="match status" value="1"/>
</dbReference>
<dbReference type="EC" id="3.1.11.6" evidence="6"/>
<comment type="function">
    <text evidence="6">Bidirectionally degrades single-stranded DNA into large acid-insoluble oligonucleotides, which are then degraded further into small acid-soluble oligonucleotides.</text>
</comment>
<evidence type="ECO:0000313" key="7">
    <source>
        <dbReference type="EMBL" id="PZQ47833.1"/>
    </source>
</evidence>
<dbReference type="HAMAP" id="MF_00337">
    <property type="entry name" value="Exonuc_7_S"/>
    <property type="match status" value="1"/>
</dbReference>
<proteinExistence type="inferred from homology"/>
<comment type="catalytic activity">
    <reaction evidence="6">
        <text>Exonucleolytic cleavage in either 5'- to 3'- or 3'- to 5'-direction to yield nucleoside 5'-phosphates.</text>
        <dbReference type="EC" id="3.1.11.6"/>
    </reaction>
</comment>
<dbReference type="GO" id="GO:0005829">
    <property type="term" value="C:cytosol"/>
    <property type="evidence" value="ECO:0007669"/>
    <property type="project" value="TreeGrafter"/>
</dbReference>
<protein>
    <recommendedName>
        <fullName evidence="6">Exodeoxyribonuclease 7 small subunit</fullName>
        <ecNumber evidence="6">3.1.11.6</ecNumber>
    </recommendedName>
    <alternativeName>
        <fullName evidence="6">Exodeoxyribonuclease VII small subunit</fullName>
        <shortName evidence="6">Exonuclease VII small subunit</shortName>
    </alternativeName>
</protein>
<dbReference type="EMBL" id="QFPW01000015">
    <property type="protein sequence ID" value="PZQ47833.1"/>
    <property type="molecule type" value="Genomic_DNA"/>
</dbReference>
<comment type="subunit">
    <text evidence="6">Heterooligomer composed of large and small subunits.</text>
</comment>
<dbReference type="PANTHER" id="PTHR34137">
    <property type="entry name" value="EXODEOXYRIBONUCLEASE 7 SMALL SUBUNIT"/>
    <property type="match status" value="1"/>
</dbReference>
<dbReference type="PANTHER" id="PTHR34137:SF1">
    <property type="entry name" value="EXODEOXYRIBONUCLEASE 7 SMALL SUBUNIT"/>
    <property type="match status" value="1"/>
</dbReference>
<evidence type="ECO:0000313" key="8">
    <source>
        <dbReference type="Proteomes" id="UP000249185"/>
    </source>
</evidence>
<dbReference type="Proteomes" id="UP000249185">
    <property type="component" value="Unassembled WGS sequence"/>
</dbReference>
<keyword evidence="3 6" id="KW-0540">Nuclease</keyword>
<gene>
    <name evidence="6" type="primary">xseB</name>
    <name evidence="7" type="ORF">DI556_16550</name>
</gene>
<evidence type="ECO:0000256" key="6">
    <source>
        <dbReference type="HAMAP-Rule" id="MF_00337"/>
    </source>
</evidence>
<organism evidence="7 8">
    <name type="scientific">Rhodovulum sulfidophilum</name>
    <name type="common">Rhodobacter sulfidophilus</name>
    <dbReference type="NCBI Taxonomy" id="35806"/>
    <lineage>
        <taxon>Bacteria</taxon>
        <taxon>Pseudomonadati</taxon>
        <taxon>Pseudomonadota</taxon>
        <taxon>Alphaproteobacteria</taxon>
        <taxon>Rhodobacterales</taxon>
        <taxon>Paracoccaceae</taxon>
        <taxon>Rhodovulum</taxon>
    </lineage>
</organism>